<reference evidence="7" key="1">
    <citation type="submission" date="2020-11" db="EMBL/GenBank/DDBJ databases">
        <authorList>
            <person name="Tran Van P."/>
        </authorList>
    </citation>
    <scope>NUCLEOTIDE SEQUENCE</scope>
</reference>
<dbReference type="Proteomes" id="UP000678499">
    <property type="component" value="Unassembled WGS sequence"/>
</dbReference>
<keyword evidence="5" id="KW-0732">Signal</keyword>
<dbReference type="EMBL" id="OA885438">
    <property type="protein sequence ID" value="CAD7282036.1"/>
    <property type="molecule type" value="Genomic_DNA"/>
</dbReference>
<evidence type="ECO:0000256" key="1">
    <source>
        <dbReference type="ARBA" id="ARBA00005964"/>
    </source>
</evidence>
<comment type="similarity">
    <text evidence="1 5">Belongs to the type-B carboxylesterase/lipase family.</text>
</comment>
<evidence type="ECO:0000256" key="5">
    <source>
        <dbReference type="RuleBase" id="RU361235"/>
    </source>
</evidence>
<keyword evidence="4" id="KW-0325">Glycoprotein</keyword>
<keyword evidence="2" id="KW-0719">Serine esterase</keyword>
<feature type="domain" description="Carboxylesterase type B" evidence="6">
    <location>
        <begin position="80"/>
        <end position="476"/>
    </location>
</feature>
<dbReference type="InterPro" id="IPR050309">
    <property type="entry name" value="Type-B_Carboxylest/Lipase"/>
</dbReference>
<proteinExistence type="inferred from homology"/>
<organism evidence="7">
    <name type="scientific">Notodromas monacha</name>
    <dbReference type="NCBI Taxonomy" id="399045"/>
    <lineage>
        <taxon>Eukaryota</taxon>
        <taxon>Metazoa</taxon>
        <taxon>Ecdysozoa</taxon>
        <taxon>Arthropoda</taxon>
        <taxon>Crustacea</taxon>
        <taxon>Oligostraca</taxon>
        <taxon>Ostracoda</taxon>
        <taxon>Podocopa</taxon>
        <taxon>Podocopida</taxon>
        <taxon>Cypridocopina</taxon>
        <taxon>Cypridoidea</taxon>
        <taxon>Cyprididae</taxon>
        <taxon>Notodromas</taxon>
    </lineage>
</organism>
<dbReference type="InterPro" id="IPR019826">
    <property type="entry name" value="Carboxylesterase_B_AS"/>
</dbReference>
<keyword evidence="8" id="KW-1185">Reference proteome</keyword>
<dbReference type="PROSITE" id="PS00122">
    <property type="entry name" value="CARBOXYLESTERASE_B_1"/>
    <property type="match status" value="1"/>
</dbReference>
<dbReference type="Gene3D" id="3.40.50.1820">
    <property type="entry name" value="alpha/beta hydrolase"/>
    <property type="match status" value="2"/>
</dbReference>
<gene>
    <name evidence="7" type="ORF">NMOB1V02_LOCUS9668</name>
</gene>
<evidence type="ECO:0000313" key="8">
    <source>
        <dbReference type="Proteomes" id="UP000678499"/>
    </source>
</evidence>
<sequence length="476" mass="52657">MKQMKCFYSRRFFECCCLLTVFAIEFVFGSSDLGPDPEVTLNAGTVVGAWRKSPSGSRYRQFLRLPYAKPPIGELRFKDNLKPVLVFVHGGGYRSGVSASFYYNPLHLMDTGDIVVVSFNYRLNLFGFFTLGDDAAPGNLAVRDSLALLQWVQKEIRFFGGDPKRVTVAGHSAGGAIASYLMYAPEAAGLFHALILLSGNILCPWAMQSTNTAEASQRVLESVGCHGGKSSDDIVECLQSVKVVVLQKAEEALERKGPLLPFYWTPSVDSGTSTPMFPQRITKDTPLVNKVPLMMGVTRDDGVVTAFSHLATKNYLNKLNSTWDEECADYLLFGDFADSQDAKRRCDAIRAEYFGPDDGQISFDQGFDFISLLRDQLFGICSADIASNALKFAPVYAYSFEHVPVDNSFLKLFLGSRVKATDQIAPEFDGSVHGSDVTTLFRLFILDFTRKPVDSALMSRVRSNFISRVVNFVKTG</sequence>
<evidence type="ECO:0000256" key="2">
    <source>
        <dbReference type="ARBA" id="ARBA00022487"/>
    </source>
</evidence>
<evidence type="ECO:0000256" key="4">
    <source>
        <dbReference type="ARBA" id="ARBA00023180"/>
    </source>
</evidence>
<feature type="signal peptide" evidence="5">
    <location>
        <begin position="1"/>
        <end position="29"/>
    </location>
</feature>
<dbReference type="InterPro" id="IPR029058">
    <property type="entry name" value="AB_hydrolase_fold"/>
</dbReference>
<evidence type="ECO:0000259" key="6">
    <source>
        <dbReference type="Pfam" id="PF00135"/>
    </source>
</evidence>
<dbReference type="AlphaFoldDB" id="A0A7R9GGT4"/>
<dbReference type="GO" id="GO:0052689">
    <property type="term" value="F:carboxylic ester hydrolase activity"/>
    <property type="evidence" value="ECO:0007669"/>
    <property type="project" value="UniProtKB-KW"/>
</dbReference>
<evidence type="ECO:0000256" key="3">
    <source>
        <dbReference type="ARBA" id="ARBA00022801"/>
    </source>
</evidence>
<dbReference type="OrthoDB" id="19653at2759"/>
<accession>A0A7R9GGT4</accession>
<feature type="chain" id="PRO_5036509515" description="Carboxylic ester hydrolase" evidence="5">
    <location>
        <begin position="30"/>
        <end position="476"/>
    </location>
</feature>
<evidence type="ECO:0000313" key="7">
    <source>
        <dbReference type="EMBL" id="CAD7282036.1"/>
    </source>
</evidence>
<protein>
    <recommendedName>
        <fullName evidence="5">Carboxylic ester hydrolase</fullName>
        <ecNumber evidence="5">3.1.1.-</ecNumber>
    </recommendedName>
</protein>
<dbReference type="InterPro" id="IPR002018">
    <property type="entry name" value="CarbesteraseB"/>
</dbReference>
<dbReference type="Pfam" id="PF00135">
    <property type="entry name" value="COesterase"/>
    <property type="match status" value="2"/>
</dbReference>
<feature type="domain" description="Carboxylesterase type B" evidence="6">
    <location>
        <begin position="36"/>
        <end position="79"/>
    </location>
</feature>
<name>A0A7R9GGT4_9CRUS</name>
<dbReference type="EMBL" id="CAJPEX010003401">
    <property type="protein sequence ID" value="CAG0922188.1"/>
    <property type="molecule type" value="Genomic_DNA"/>
</dbReference>
<dbReference type="EC" id="3.1.1.-" evidence="5"/>
<dbReference type="PANTHER" id="PTHR11559">
    <property type="entry name" value="CARBOXYLESTERASE"/>
    <property type="match status" value="1"/>
</dbReference>
<dbReference type="SUPFAM" id="SSF53474">
    <property type="entry name" value="alpha/beta-Hydrolases"/>
    <property type="match status" value="1"/>
</dbReference>
<keyword evidence="3 5" id="KW-0378">Hydrolase</keyword>